<dbReference type="Proteomes" id="UP001177670">
    <property type="component" value="Unassembled WGS sequence"/>
</dbReference>
<sequence>NYLSQFGYLQPINPTSGGIISQDTLSKAISEFQAFAGLNITGESNVNASWQLHPLCSNRTNPLSCRY</sequence>
<name>A0AA40FWG7_9HYME</name>
<feature type="non-terminal residue" evidence="3">
    <location>
        <position position="1"/>
    </location>
</feature>
<dbReference type="Gene3D" id="1.10.101.10">
    <property type="entry name" value="PGBD-like superfamily/PGBD"/>
    <property type="match status" value="1"/>
</dbReference>
<evidence type="ECO:0000256" key="1">
    <source>
        <dbReference type="ARBA" id="ARBA00023049"/>
    </source>
</evidence>
<protein>
    <recommendedName>
        <fullName evidence="2">Peptidoglycan binding-like domain-containing protein</fullName>
    </recommendedName>
</protein>
<keyword evidence="1" id="KW-0645">Protease</keyword>
<gene>
    <name evidence="3" type="ORF">K0M31_004270</name>
</gene>
<evidence type="ECO:0000313" key="4">
    <source>
        <dbReference type="Proteomes" id="UP001177670"/>
    </source>
</evidence>
<dbReference type="AlphaFoldDB" id="A0AA40FWG7"/>
<dbReference type="InterPro" id="IPR002477">
    <property type="entry name" value="Peptidoglycan-bd-like"/>
</dbReference>
<dbReference type="Pfam" id="PF01471">
    <property type="entry name" value="PG_binding_1"/>
    <property type="match status" value="1"/>
</dbReference>
<comment type="caution">
    <text evidence="3">The sequence shown here is derived from an EMBL/GenBank/DDBJ whole genome shotgun (WGS) entry which is preliminary data.</text>
</comment>
<dbReference type="InterPro" id="IPR036366">
    <property type="entry name" value="PGBDSf"/>
</dbReference>
<keyword evidence="4" id="KW-1185">Reference proteome</keyword>
<evidence type="ECO:0000259" key="2">
    <source>
        <dbReference type="Pfam" id="PF01471"/>
    </source>
</evidence>
<reference evidence="3" key="1">
    <citation type="submission" date="2021-10" db="EMBL/GenBank/DDBJ databases">
        <title>Melipona bicolor Genome sequencing and assembly.</title>
        <authorList>
            <person name="Araujo N.S."/>
            <person name="Arias M.C."/>
        </authorList>
    </citation>
    <scope>NUCLEOTIDE SEQUENCE</scope>
    <source>
        <strain evidence="3">USP_2M_L1-L4_2017</strain>
        <tissue evidence="3">Whole body</tissue>
    </source>
</reference>
<dbReference type="GO" id="GO:0008237">
    <property type="term" value="F:metallopeptidase activity"/>
    <property type="evidence" value="ECO:0007669"/>
    <property type="project" value="UniProtKB-KW"/>
</dbReference>
<evidence type="ECO:0000313" key="3">
    <source>
        <dbReference type="EMBL" id="KAK1126643.1"/>
    </source>
</evidence>
<dbReference type="InterPro" id="IPR036365">
    <property type="entry name" value="PGBD-like_sf"/>
</dbReference>
<organism evidence="3 4">
    <name type="scientific">Melipona bicolor</name>
    <dbReference type="NCBI Taxonomy" id="60889"/>
    <lineage>
        <taxon>Eukaryota</taxon>
        <taxon>Metazoa</taxon>
        <taxon>Ecdysozoa</taxon>
        <taxon>Arthropoda</taxon>
        <taxon>Hexapoda</taxon>
        <taxon>Insecta</taxon>
        <taxon>Pterygota</taxon>
        <taxon>Neoptera</taxon>
        <taxon>Endopterygota</taxon>
        <taxon>Hymenoptera</taxon>
        <taxon>Apocrita</taxon>
        <taxon>Aculeata</taxon>
        <taxon>Apoidea</taxon>
        <taxon>Anthophila</taxon>
        <taxon>Apidae</taxon>
        <taxon>Melipona</taxon>
    </lineage>
</organism>
<dbReference type="EMBL" id="JAHYIQ010000013">
    <property type="protein sequence ID" value="KAK1126643.1"/>
    <property type="molecule type" value="Genomic_DNA"/>
</dbReference>
<proteinExistence type="predicted"/>
<dbReference type="SUPFAM" id="SSF47090">
    <property type="entry name" value="PGBD-like"/>
    <property type="match status" value="1"/>
</dbReference>
<keyword evidence="1" id="KW-0482">Metalloprotease</keyword>
<feature type="domain" description="Peptidoglycan binding-like" evidence="2">
    <location>
        <begin position="1"/>
        <end position="43"/>
    </location>
</feature>
<keyword evidence="1" id="KW-0378">Hydrolase</keyword>
<accession>A0AA40FWG7</accession>